<dbReference type="InterPro" id="IPR050814">
    <property type="entry name" value="Myo-inositol_Transporter"/>
</dbReference>
<dbReference type="PANTHER" id="PTHR48020">
    <property type="entry name" value="PROTON MYO-INOSITOL COTRANSPORTER"/>
    <property type="match status" value="1"/>
</dbReference>
<dbReference type="NCBIfam" id="TIGR00879">
    <property type="entry name" value="SP"/>
    <property type="match status" value="1"/>
</dbReference>
<gene>
    <name evidence="10" type="ORF">GCM10009102_26270</name>
</gene>
<comment type="similarity">
    <text evidence="2 7">Belongs to the major facilitator superfamily. Sugar transporter (TC 2.A.1.1) family.</text>
</comment>
<comment type="caution">
    <text evidence="10">The sequence shown here is derived from an EMBL/GenBank/DDBJ whole genome shotgun (WGS) entry which is preliminary data.</text>
</comment>
<evidence type="ECO:0000256" key="4">
    <source>
        <dbReference type="ARBA" id="ARBA00022692"/>
    </source>
</evidence>
<evidence type="ECO:0000259" key="9">
    <source>
        <dbReference type="PROSITE" id="PS50850"/>
    </source>
</evidence>
<keyword evidence="11" id="KW-1185">Reference proteome</keyword>
<feature type="transmembrane region" description="Helical" evidence="8">
    <location>
        <begin position="178"/>
        <end position="197"/>
    </location>
</feature>
<name>A0ABN1HZ89_9SPHN</name>
<evidence type="ECO:0000256" key="2">
    <source>
        <dbReference type="ARBA" id="ARBA00010992"/>
    </source>
</evidence>
<evidence type="ECO:0000256" key="6">
    <source>
        <dbReference type="ARBA" id="ARBA00023136"/>
    </source>
</evidence>
<dbReference type="InterPro" id="IPR005829">
    <property type="entry name" value="Sugar_transporter_CS"/>
</dbReference>
<dbReference type="InterPro" id="IPR005828">
    <property type="entry name" value="MFS_sugar_transport-like"/>
</dbReference>
<feature type="transmembrane region" description="Helical" evidence="8">
    <location>
        <begin position="320"/>
        <end position="341"/>
    </location>
</feature>
<feature type="transmembrane region" description="Helical" evidence="8">
    <location>
        <begin position="256"/>
        <end position="278"/>
    </location>
</feature>
<evidence type="ECO:0000256" key="1">
    <source>
        <dbReference type="ARBA" id="ARBA00004141"/>
    </source>
</evidence>
<keyword evidence="6 8" id="KW-0472">Membrane</keyword>
<organism evidence="10 11">
    <name type="scientific">Sphingomonas insulae</name>
    <dbReference type="NCBI Taxonomy" id="424800"/>
    <lineage>
        <taxon>Bacteria</taxon>
        <taxon>Pseudomonadati</taxon>
        <taxon>Pseudomonadota</taxon>
        <taxon>Alphaproteobacteria</taxon>
        <taxon>Sphingomonadales</taxon>
        <taxon>Sphingomonadaceae</taxon>
        <taxon>Sphingomonas</taxon>
    </lineage>
</organism>
<dbReference type="PROSITE" id="PS50850">
    <property type="entry name" value="MFS"/>
    <property type="match status" value="1"/>
</dbReference>
<accession>A0ABN1HZ89</accession>
<evidence type="ECO:0000313" key="11">
    <source>
        <dbReference type="Proteomes" id="UP001500238"/>
    </source>
</evidence>
<keyword evidence="5 8" id="KW-1133">Transmembrane helix</keyword>
<evidence type="ECO:0000256" key="5">
    <source>
        <dbReference type="ARBA" id="ARBA00022989"/>
    </source>
</evidence>
<dbReference type="PROSITE" id="PS00216">
    <property type="entry name" value="SUGAR_TRANSPORT_1"/>
    <property type="match status" value="1"/>
</dbReference>
<evidence type="ECO:0000256" key="8">
    <source>
        <dbReference type="SAM" id="Phobius"/>
    </source>
</evidence>
<dbReference type="Gene3D" id="1.20.1250.20">
    <property type="entry name" value="MFS general substrate transporter like domains"/>
    <property type="match status" value="2"/>
</dbReference>
<dbReference type="InterPro" id="IPR020846">
    <property type="entry name" value="MFS_dom"/>
</dbReference>
<feature type="domain" description="Major facilitator superfamily (MFS) profile" evidence="9">
    <location>
        <begin position="20"/>
        <end position="437"/>
    </location>
</feature>
<protein>
    <submittedName>
        <fullName evidence="10">Sugar porter family MFS transporter</fullName>
    </submittedName>
</protein>
<feature type="transmembrane region" description="Helical" evidence="8">
    <location>
        <begin position="53"/>
        <end position="75"/>
    </location>
</feature>
<comment type="subcellular location">
    <subcellularLocation>
        <location evidence="1">Membrane</location>
        <topology evidence="1">Multi-pass membrane protein</topology>
    </subcellularLocation>
</comment>
<dbReference type="PRINTS" id="PR00171">
    <property type="entry name" value="SUGRTRNSPORT"/>
</dbReference>
<dbReference type="EMBL" id="BAAAES010000009">
    <property type="protein sequence ID" value="GAA0673400.1"/>
    <property type="molecule type" value="Genomic_DNA"/>
</dbReference>
<keyword evidence="4 8" id="KW-0812">Transmembrane</keyword>
<feature type="transmembrane region" description="Helical" evidence="8">
    <location>
        <begin position="347"/>
        <end position="372"/>
    </location>
</feature>
<dbReference type="InterPro" id="IPR003663">
    <property type="entry name" value="Sugar/inositol_transpt"/>
</dbReference>
<evidence type="ECO:0000256" key="7">
    <source>
        <dbReference type="RuleBase" id="RU003346"/>
    </source>
</evidence>
<feature type="transmembrane region" description="Helical" evidence="8">
    <location>
        <begin position="293"/>
        <end position="313"/>
    </location>
</feature>
<feature type="transmembrane region" description="Helical" evidence="8">
    <location>
        <begin position="393"/>
        <end position="409"/>
    </location>
</feature>
<dbReference type="SUPFAM" id="SSF103473">
    <property type="entry name" value="MFS general substrate transporter"/>
    <property type="match status" value="1"/>
</dbReference>
<proteinExistence type="inferred from homology"/>
<dbReference type="Proteomes" id="UP001500238">
    <property type="component" value="Unassembled WGS sequence"/>
</dbReference>
<evidence type="ECO:0000313" key="10">
    <source>
        <dbReference type="EMBL" id="GAA0673400.1"/>
    </source>
</evidence>
<dbReference type="PANTHER" id="PTHR48020:SF12">
    <property type="entry name" value="PROTON MYO-INOSITOL COTRANSPORTER"/>
    <property type="match status" value="1"/>
</dbReference>
<feature type="transmembrane region" description="Helical" evidence="8">
    <location>
        <begin position="144"/>
        <end position="166"/>
    </location>
</feature>
<dbReference type="PROSITE" id="PS00217">
    <property type="entry name" value="SUGAR_TRANSPORT_2"/>
    <property type="match status" value="1"/>
</dbReference>
<feature type="transmembrane region" description="Helical" evidence="8">
    <location>
        <begin position="415"/>
        <end position="433"/>
    </location>
</feature>
<feature type="transmembrane region" description="Helical" evidence="8">
    <location>
        <begin position="87"/>
        <end position="105"/>
    </location>
</feature>
<dbReference type="Pfam" id="PF00083">
    <property type="entry name" value="Sugar_tr"/>
    <property type="match status" value="1"/>
</dbReference>
<feature type="transmembrane region" description="Helical" evidence="8">
    <location>
        <begin position="12"/>
        <end position="33"/>
    </location>
</feature>
<feature type="transmembrane region" description="Helical" evidence="8">
    <location>
        <begin position="111"/>
        <end position="132"/>
    </location>
</feature>
<keyword evidence="3 7" id="KW-0813">Transport</keyword>
<dbReference type="InterPro" id="IPR036259">
    <property type="entry name" value="MFS_trans_sf"/>
</dbReference>
<reference evidence="10 11" key="1">
    <citation type="journal article" date="2019" name="Int. J. Syst. Evol. Microbiol.">
        <title>The Global Catalogue of Microorganisms (GCM) 10K type strain sequencing project: providing services to taxonomists for standard genome sequencing and annotation.</title>
        <authorList>
            <consortium name="The Broad Institute Genomics Platform"/>
            <consortium name="The Broad Institute Genome Sequencing Center for Infectious Disease"/>
            <person name="Wu L."/>
            <person name="Ma J."/>
        </authorList>
    </citation>
    <scope>NUCLEOTIDE SEQUENCE [LARGE SCALE GENOMIC DNA]</scope>
    <source>
        <strain evidence="10 11">JCM 14603</strain>
    </source>
</reference>
<dbReference type="RefSeq" id="WP_208404053.1">
    <property type="nucleotide sequence ID" value="NZ_BAAAES010000009.1"/>
</dbReference>
<sequence>MATQTAGREPSILNPGLLACIATAALAGLLFGFDTAVISGVTDALTREYALTPGWLGITVSAALWGTLAGALFAGIPGDRYGSRDTLRILALFYVVSAIGCAIAWDWGSLVLFRVLAGLAVGGSSVLAPVYIAEIAPPSRRGQLVAAFQFMVIAGILLAYVSNAIIAAVEPDDIAWRWKLGVSAAPALVFMALLFRIPNSPRWLVMHGRDDEARRSLARIGMTDALADREIAGVHADLADQPANERLSWRLHRKPILLAVLVAGFNQLSGINAFLYYLNDIFARSSTALSADVQAIIIGVVNGIFTFVGMLLIDRLGRKTLLMAGSLGMAASLFVGGLSLLGTIPSWLLLPALIGFIAFFAPSTGAVIWVYISEVFPTSVRSRGSAVGASTHWGLNAVIAAAFPAVAAYSAGAPFLFFAAMMALQFVVVLLYFPETKGVPLERMRQQLGLAGGHERMAADPNAAGPRR</sequence>
<evidence type="ECO:0000256" key="3">
    <source>
        <dbReference type="ARBA" id="ARBA00022448"/>
    </source>
</evidence>